<dbReference type="SUPFAM" id="SSF56112">
    <property type="entry name" value="Protein kinase-like (PK-like)"/>
    <property type="match status" value="1"/>
</dbReference>
<evidence type="ECO:0000259" key="11">
    <source>
        <dbReference type="PROSITE" id="PS50011"/>
    </source>
</evidence>
<evidence type="ECO:0000256" key="9">
    <source>
        <dbReference type="PROSITE-ProRule" id="PRU10141"/>
    </source>
</evidence>
<dbReference type="PROSITE" id="PS00107">
    <property type="entry name" value="PROTEIN_KINASE_ATP"/>
    <property type="match status" value="1"/>
</dbReference>
<comment type="caution">
    <text evidence="12">The sequence shown here is derived from an EMBL/GenBank/DDBJ whole genome shotgun (WGS) entry which is preliminary data.</text>
</comment>
<dbReference type="Gene3D" id="1.10.510.10">
    <property type="entry name" value="Transferase(Phosphotransferase) domain 1"/>
    <property type="match status" value="1"/>
</dbReference>
<feature type="region of interest" description="Disordered" evidence="10">
    <location>
        <begin position="564"/>
        <end position="631"/>
    </location>
</feature>
<keyword evidence="2" id="KW-0723">Serine/threonine-protein kinase</keyword>
<dbReference type="CDD" id="cd08215">
    <property type="entry name" value="STKc_Nek"/>
    <property type="match status" value="1"/>
</dbReference>
<feature type="binding site" evidence="9">
    <location>
        <position position="33"/>
    </location>
    <ligand>
        <name>ATP</name>
        <dbReference type="ChEBI" id="CHEBI:30616"/>
    </ligand>
</feature>
<comment type="catalytic activity">
    <reaction evidence="8">
        <text>L-seryl-[protein] + ATP = O-phospho-L-seryl-[protein] + ADP + H(+)</text>
        <dbReference type="Rhea" id="RHEA:17989"/>
        <dbReference type="Rhea" id="RHEA-COMP:9863"/>
        <dbReference type="Rhea" id="RHEA-COMP:11604"/>
        <dbReference type="ChEBI" id="CHEBI:15378"/>
        <dbReference type="ChEBI" id="CHEBI:29999"/>
        <dbReference type="ChEBI" id="CHEBI:30616"/>
        <dbReference type="ChEBI" id="CHEBI:83421"/>
        <dbReference type="ChEBI" id="CHEBI:456216"/>
        <dbReference type="EC" id="2.7.11.1"/>
    </reaction>
</comment>
<feature type="compositionally biased region" description="Low complexity" evidence="10">
    <location>
        <begin position="810"/>
        <end position="820"/>
    </location>
</feature>
<dbReference type="InterPro" id="IPR051131">
    <property type="entry name" value="NEK_Ser/Thr_kinase_NIMA"/>
</dbReference>
<sequence>MDKYVRGKILGKGSFGSAILVTNKLDNKNYVIKEIDISRMPKAEREASEQEGKVLMALNHPNIVRCIECFTHMNKLCIVMDWCSEGDLYGLLQKRRGQQLSEDTILDWLVQMCLGLKHVHDRKILHRDIKTQNVFMSTGGLLKLGDFGVSKVLNSTFQLATTAVGTPYYLSPEICQNRKYNQKSDIWSLGCVLYELATMKHAFEGPNMRALIAKIIKGSYTPMPSTRSRELRELCDRMLTLDWQKRPSINDILATPIMKARIQKFLSATLQAHEFSHTIIHGRPKPGQLVVGAGSSPQAASAAAPPPAAPPPAAPALGGTPGPAPSKFGGAAPPQAPAPIGGSPAPPARVGVAATPGAARAGSAAAPVRQSAASPNMMPRGAAAVAAAGSAAGRAGAVAPGRPPVAAPSPGGPGAAALKQAQEAAAAARAKAAEAAKQREEAVMALARKEYMQYPQPQHPYIQQHNQQKQMRKEWPSPLPAQHRSGPSRQPPSTPPLAAVPATPDRLPPLSPASAKRAADAEANAKRELDRAKAREMAALGAQREIERLRLEEQCRKLEGEKARLEAERKKREIAKVEDERRAKAAEEARARLKEEEARRQREMESKRKKAEEEVRKKDAERAAREKEREDMRARIAAQKKEYLDRQAEAARNRAAVEQQIGRAAQPEVQVLGGRGPRRQWSPPRAEEADRDRGLADEAGPAGAGAGHAGARRHNEDYFSAEQRRAVWEEQRAAAERNKRAVQEAERHGGIADFLGVPRDADDVDKGRQPVGGPAAGRPSPSRPAGGASAATGPEISPDARRAAYQEMCVAAQRNRAAAEGAERVRTPPRPGARSPSPMGQGGRVATPPVPRPTDPWAAKMARLEEESRKREQEILEFQRKHWQEVREARERNKRQIMAEVRGSPPGSGSGGAAPRSESDGQGQRAPSPANGAARAATPPPAAGPSAVGAVDLGGGGAAVDDDDDDMDFAAMVKDMQDVLMQDGAGGVEEGRGVSGEEEEDEIYNDEKHSAALSGQFMLNGQVIQLSGVREGDSLALKVEALRVFLEQNLGTNAFLKVYRMLESLSSEDDEAQVSAAFLAVLGQEKLPFLQLVHQLIVCEENMHMEGA</sequence>
<dbReference type="PANTHER" id="PTHR44899:SF3">
    <property type="entry name" value="SERINE_THREONINE-PROTEIN KINASE NEK1"/>
    <property type="match status" value="1"/>
</dbReference>
<dbReference type="InterPro" id="IPR000719">
    <property type="entry name" value="Prot_kinase_dom"/>
</dbReference>
<feature type="compositionally biased region" description="Basic and acidic residues" evidence="10">
    <location>
        <begin position="730"/>
        <end position="750"/>
    </location>
</feature>
<evidence type="ECO:0000256" key="8">
    <source>
        <dbReference type="ARBA" id="ARBA00048679"/>
    </source>
</evidence>
<feature type="region of interest" description="Disordered" evidence="10">
    <location>
        <begin position="395"/>
        <end position="419"/>
    </location>
</feature>
<feature type="region of interest" description="Disordered" evidence="10">
    <location>
        <begin position="646"/>
        <end position="718"/>
    </location>
</feature>
<feature type="compositionally biased region" description="Basic and acidic residues" evidence="10">
    <location>
        <begin position="685"/>
        <end position="696"/>
    </location>
</feature>
<keyword evidence="5" id="KW-0418">Kinase</keyword>
<dbReference type="Pfam" id="PF00069">
    <property type="entry name" value="Pkinase"/>
    <property type="match status" value="1"/>
</dbReference>
<evidence type="ECO:0000256" key="3">
    <source>
        <dbReference type="ARBA" id="ARBA00022679"/>
    </source>
</evidence>
<evidence type="ECO:0000256" key="10">
    <source>
        <dbReference type="SAM" id="MobiDB-lite"/>
    </source>
</evidence>
<feature type="region of interest" description="Disordered" evidence="10">
    <location>
        <begin position="282"/>
        <end position="352"/>
    </location>
</feature>
<accession>A0ABQ5SLZ5</accession>
<feature type="compositionally biased region" description="Pro residues" evidence="10">
    <location>
        <begin position="304"/>
        <end position="314"/>
    </location>
</feature>
<evidence type="ECO:0000256" key="4">
    <source>
        <dbReference type="ARBA" id="ARBA00022741"/>
    </source>
</evidence>
<dbReference type="PROSITE" id="PS50011">
    <property type="entry name" value="PROTEIN_KINASE_DOM"/>
    <property type="match status" value="1"/>
</dbReference>
<evidence type="ECO:0000256" key="7">
    <source>
        <dbReference type="ARBA" id="ARBA00047899"/>
    </source>
</evidence>
<dbReference type="InterPro" id="IPR017441">
    <property type="entry name" value="Protein_kinase_ATP_BS"/>
</dbReference>
<proteinExistence type="predicted"/>
<dbReference type="PANTHER" id="PTHR44899">
    <property type="entry name" value="CAMK FAMILY PROTEIN KINASE"/>
    <property type="match status" value="1"/>
</dbReference>
<evidence type="ECO:0000256" key="6">
    <source>
        <dbReference type="ARBA" id="ARBA00022840"/>
    </source>
</evidence>
<evidence type="ECO:0000313" key="13">
    <source>
        <dbReference type="Proteomes" id="UP001165090"/>
    </source>
</evidence>
<comment type="catalytic activity">
    <reaction evidence="7">
        <text>L-threonyl-[protein] + ATP = O-phospho-L-threonyl-[protein] + ADP + H(+)</text>
        <dbReference type="Rhea" id="RHEA:46608"/>
        <dbReference type="Rhea" id="RHEA-COMP:11060"/>
        <dbReference type="Rhea" id="RHEA-COMP:11605"/>
        <dbReference type="ChEBI" id="CHEBI:15378"/>
        <dbReference type="ChEBI" id="CHEBI:30013"/>
        <dbReference type="ChEBI" id="CHEBI:30616"/>
        <dbReference type="ChEBI" id="CHEBI:61977"/>
        <dbReference type="ChEBI" id="CHEBI:456216"/>
        <dbReference type="EC" id="2.7.11.1"/>
    </reaction>
</comment>
<keyword evidence="6 9" id="KW-0067">ATP-binding</keyword>
<dbReference type="EMBL" id="BSDZ01000101">
    <property type="protein sequence ID" value="GLI70930.1"/>
    <property type="molecule type" value="Genomic_DNA"/>
</dbReference>
<dbReference type="InterPro" id="IPR011009">
    <property type="entry name" value="Kinase-like_dom_sf"/>
</dbReference>
<dbReference type="PROSITE" id="PS00108">
    <property type="entry name" value="PROTEIN_KINASE_ST"/>
    <property type="match status" value="1"/>
</dbReference>
<dbReference type="Gene3D" id="3.30.200.20">
    <property type="entry name" value="Phosphorylase Kinase, domain 1"/>
    <property type="match status" value="1"/>
</dbReference>
<feature type="region of interest" description="Disordered" evidence="10">
    <location>
        <begin position="461"/>
        <end position="536"/>
    </location>
</feature>
<gene>
    <name evidence="12" type="ORF">VaNZ11_016024</name>
</gene>
<dbReference type="EC" id="2.7.11.1" evidence="1"/>
<evidence type="ECO:0000256" key="1">
    <source>
        <dbReference type="ARBA" id="ARBA00012513"/>
    </source>
</evidence>
<feature type="domain" description="Protein kinase" evidence="11">
    <location>
        <begin position="4"/>
        <end position="258"/>
    </location>
</feature>
<dbReference type="SMART" id="SM00220">
    <property type="entry name" value="S_TKc"/>
    <property type="match status" value="1"/>
</dbReference>
<feature type="compositionally biased region" description="Low complexity" evidence="10">
    <location>
        <begin position="925"/>
        <end position="937"/>
    </location>
</feature>
<protein>
    <recommendedName>
        <fullName evidence="1">non-specific serine/threonine protein kinase</fullName>
        <ecNumber evidence="1">2.7.11.1</ecNumber>
    </recommendedName>
</protein>
<feature type="compositionally biased region" description="Basic and acidic residues" evidence="10">
    <location>
        <begin position="759"/>
        <end position="768"/>
    </location>
</feature>
<feature type="region of interest" description="Disordered" evidence="10">
    <location>
        <begin position="730"/>
        <end position="964"/>
    </location>
</feature>
<dbReference type="InterPro" id="IPR008271">
    <property type="entry name" value="Ser/Thr_kinase_AS"/>
</dbReference>
<evidence type="ECO:0000313" key="12">
    <source>
        <dbReference type="EMBL" id="GLI70930.1"/>
    </source>
</evidence>
<feature type="compositionally biased region" description="Low complexity" evidence="10">
    <location>
        <begin position="325"/>
        <end position="352"/>
    </location>
</feature>
<feature type="compositionally biased region" description="Pro residues" evidence="10">
    <location>
        <begin position="401"/>
        <end position="411"/>
    </location>
</feature>
<evidence type="ECO:0000256" key="5">
    <source>
        <dbReference type="ARBA" id="ARBA00022777"/>
    </source>
</evidence>
<name>A0ABQ5SLZ5_9CHLO</name>
<feature type="compositionally biased region" description="Low complexity" evidence="10">
    <location>
        <begin position="771"/>
        <end position="794"/>
    </location>
</feature>
<keyword evidence="4 9" id="KW-0547">Nucleotide-binding</keyword>
<feature type="compositionally biased region" description="Basic and acidic residues" evidence="10">
    <location>
        <begin position="517"/>
        <end position="536"/>
    </location>
</feature>
<reference evidence="12 13" key="1">
    <citation type="journal article" date="2023" name="IScience">
        <title>Expanded male sex-determining region conserved during the evolution of homothallism in the green alga Volvox.</title>
        <authorList>
            <person name="Yamamoto K."/>
            <person name="Matsuzaki R."/>
            <person name="Mahakham W."/>
            <person name="Heman W."/>
            <person name="Sekimoto H."/>
            <person name="Kawachi M."/>
            <person name="Minakuchi Y."/>
            <person name="Toyoda A."/>
            <person name="Nozaki H."/>
        </authorList>
    </citation>
    <scope>NUCLEOTIDE SEQUENCE [LARGE SCALE GENOMIC DNA]</scope>
    <source>
        <strain evidence="12 13">NIES-4468</strain>
    </source>
</reference>
<feature type="compositionally biased region" description="Low complexity" evidence="10">
    <location>
        <begin position="292"/>
        <end position="303"/>
    </location>
</feature>
<organism evidence="12 13">
    <name type="scientific">Volvox africanus</name>
    <dbReference type="NCBI Taxonomy" id="51714"/>
    <lineage>
        <taxon>Eukaryota</taxon>
        <taxon>Viridiplantae</taxon>
        <taxon>Chlorophyta</taxon>
        <taxon>core chlorophytes</taxon>
        <taxon>Chlorophyceae</taxon>
        <taxon>CS clade</taxon>
        <taxon>Chlamydomonadales</taxon>
        <taxon>Volvocaceae</taxon>
        <taxon>Volvox</taxon>
    </lineage>
</organism>
<dbReference type="Proteomes" id="UP001165090">
    <property type="component" value="Unassembled WGS sequence"/>
</dbReference>
<keyword evidence="3" id="KW-0808">Transferase</keyword>
<feature type="compositionally biased region" description="Basic and acidic residues" evidence="10">
    <location>
        <begin position="862"/>
        <end position="891"/>
    </location>
</feature>
<evidence type="ECO:0000256" key="2">
    <source>
        <dbReference type="ARBA" id="ARBA00022527"/>
    </source>
</evidence>
<keyword evidence="13" id="KW-1185">Reference proteome</keyword>